<accession>A0AAU7DV90</accession>
<sequence length="156" mass="16942">MATDWSLQEGPFVNYEDEYEYELDKEVVIAPSTPAGPFGQITATGNKLALFFGTLAIILAVAVAAWFAWGKPNIRGKDVGYTVVSPELITITFDVAKAKDKTVECRLDALNSSYAQVGTRNVIIGPGDKFEQRFTVDINTTETAVTATVIDCKLAN</sequence>
<feature type="transmembrane region" description="Helical" evidence="1">
    <location>
        <begin position="48"/>
        <end position="69"/>
    </location>
</feature>
<keyword evidence="1" id="KW-0812">Transmembrane</keyword>
<keyword evidence="1" id="KW-1133">Transmembrane helix</keyword>
<gene>
    <name evidence="2" type="ORF">V5R04_01445</name>
</gene>
<keyword evidence="1" id="KW-0472">Membrane</keyword>
<dbReference type="Pfam" id="PF14155">
    <property type="entry name" value="DUF4307"/>
    <property type="match status" value="1"/>
</dbReference>
<proteinExistence type="predicted"/>
<evidence type="ECO:0000256" key="1">
    <source>
        <dbReference type="SAM" id="Phobius"/>
    </source>
</evidence>
<organism evidence="2">
    <name type="scientific">Jonesiaceae bacterium BS-20</name>
    <dbReference type="NCBI Taxonomy" id="3120821"/>
    <lineage>
        <taxon>Bacteria</taxon>
        <taxon>Bacillati</taxon>
        <taxon>Actinomycetota</taxon>
        <taxon>Actinomycetes</taxon>
        <taxon>Micrococcales</taxon>
        <taxon>Jonesiaceae</taxon>
    </lineage>
</organism>
<protein>
    <submittedName>
        <fullName evidence="2">DUF4307 domain-containing protein</fullName>
    </submittedName>
</protein>
<dbReference type="InterPro" id="IPR025443">
    <property type="entry name" value="DUF4307"/>
</dbReference>
<dbReference type="EMBL" id="CP146203">
    <property type="protein sequence ID" value="XBH21919.1"/>
    <property type="molecule type" value="Genomic_DNA"/>
</dbReference>
<evidence type="ECO:0000313" key="2">
    <source>
        <dbReference type="EMBL" id="XBH21919.1"/>
    </source>
</evidence>
<dbReference type="AlphaFoldDB" id="A0AAU7DV90"/>
<reference evidence="2" key="1">
    <citation type="submission" date="2024-02" db="EMBL/GenBank/DDBJ databases">
        <title>Tomenella chthoni gen. nov. sp. nov., a member of the family Jonesiaceae isolated from bat guano.</title>
        <authorList>
            <person name="Miller S.L."/>
            <person name="King J."/>
            <person name="Sankaranarayanan K."/>
            <person name="Lawson P.A."/>
        </authorList>
    </citation>
    <scope>NUCLEOTIDE SEQUENCE</scope>
    <source>
        <strain evidence="2">BS-20</strain>
    </source>
</reference>
<name>A0AAU7DV90_9MICO</name>